<proteinExistence type="predicted"/>
<reference evidence="1 2" key="1">
    <citation type="submission" date="2018-05" db="EMBL/GenBank/DDBJ databases">
        <title>Animal gut microbial communities from fecal samples from Wisconsin, USA.</title>
        <authorList>
            <person name="Neumann A."/>
        </authorList>
    </citation>
    <scope>NUCLEOTIDE SEQUENCE [LARGE SCALE GENOMIC DNA]</scope>
    <source>
        <strain evidence="1 2">UWS4</strain>
    </source>
</reference>
<dbReference type="Proteomes" id="UP000245523">
    <property type="component" value="Unassembled WGS sequence"/>
</dbReference>
<name>A0ABX5LN15_9BACT</name>
<keyword evidence="2" id="KW-1185">Reference proteome</keyword>
<protein>
    <submittedName>
        <fullName evidence="1">Uncharacterized protein</fullName>
    </submittedName>
</protein>
<dbReference type="EMBL" id="QGHD01000048">
    <property type="protein sequence ID" value="PWK85955.1"/>
    <property type="molecule type" value="Genomic_DNA"/>
</dbReference>
<organism evidence="1 2">
    <name type="scientific">Hallerella porci</name>
    <dbReference type="NCBI Taxonomy" id="1945871"/>
    <lineage>
        <taxon>Bacteria</taxon>
        <taxon>Pseudomonadati</taxon>
        <taxon>Fibrobacterota</taxon>
        <taxon>Fibrobacteria</taxon>
        <taxon>Fibrobacterales</taxon>
        <taxon>Fibrobacteraceae</taxon>
        <taxon>Hallerella</taxon>
    </lineage>
</organism>
<gene>
    <name evidence="1" type="ORF">B0H50_1482</name>
</gene>
<evidence type="ECO:0000313" key="2">
    <source>
        <dbReference type="Proteomes" id="UP000245523"/>
    </source>
</evidence>
<evidence type="ECO:0000313" key="1">
    <source>
        <dbReference type="EMBL" id="PWK85955.1"/>
    </source>
</evidence>
<comment type="caution">
    <text evidence="1">The sequence shown here is derived from an EMBL/GenBank/DDBJ whole genome shotgun (WGS) entry which is preliminary data.</text>
</comment>
<accession>A0ABX5LN15</accession>
<sequence>MVNDTVLWIESEKETNTGFLNCEDVGAGQRFECEGYHETNGNRSPDKGIFNLAFIKNLFVGTSTNDIHYLFGGPAPWEMGY</sequence>